<evidence type="ECO:0000313" key="2">
    <source>
        <dbReference type="EMBL" id="GFP91640.1"/>
    </source>
</evidence>
<protein>
    <submittedName>
        <fullName evidence="2">Pleckstrin homology domain-containing protein 1</fullName>
    </submittedName>
</protein>
<evidence type="ECO:0000259" key="1">
    <source>
        <dbReference type="Pfam" id="PF01871"/>
    </source>
</evidence>
<dbReference type="Gene3D" id="3.30.1490.150">
    <property type="entry name" value="Hypothetical protein ph0010, domain 2"/>
    <property type="match status" value="1"/>
</dbReference>
<name>A0A830BW16_9LAMI</name>
<proteinExistence type="predicted"/>
<evidence type="ECO:0000313" key="3">
    <source>
        <dbReference type="Proteomes" id="UP000653305"/>
    </source>
</evidence>
<dbReference type="InterPro" id="IPR036071">
    <property type="entry name" value="AMMECR1_dom_sf"/>
</dbReference>
<organism evidence="2 3">
    <name type="scientific">Phtheirospermum japonicum</name>
    <dbReference type="NCBI Taxonomy" id="374723"/>
    <lineage>
        <taxon>Eukaryota</taxon>
        <taxon>Viridiplantae</taxon>
        <taxon>Streptophyta</taxon>
        <taxon>Embryophyta</taxon>
        <taxon>Tracheophyta</taxon>
        <taxon>Spermatophyta</taxon>
        <taxon>Magnoliopsida</taxon>
        <taxon>eudicotyledons</taxon>
        <taxon>Gunneridae</taxon>
        <taxon>Pentapetalae</taxon>
        <taxon>asterids</taxon>
        <taxon>lamiids</taxon>
        <taxon>Lamiales</taxon>
        <taxon>Orobanchaceae</taxon>
        <taxon>Orobanchaceae incertae sedis</taxon>
        <taxon>Phtheirospermum</taxon>
    </lineage>
</organism>
<dbReference type="EMBL" id="BMAC01000250">
    <property type="protein sequence ID" value="GFP91640.1"/>
    <property type="molecule type" value="Genomic_DNA"/>
</dbReference>
<comment type="caution">
    <text evidence="2">The sequence shown here is derived from an EMBL/GenBank/DDBJ whole genome shotgun (WGS) entry which is preliminary data.</text>
</comment>
<dbReference type="SUPFAM" id="SSF143447">
    <property type="entry name" value="AMMECR1-like"/>
    <property type="match status" value="1"/>
</dbReference>
<gene>
    <name evidence="2" type="ORF">PHJA_001308000</name>
</gene>
<reference evidence="2" key="1">
    <citation type="submission" date="2020-07" db="EMBL/GenBank/DDBJ databases">
        <title>Ethylene signaling mediates host invasion by parasitic plants.</title>
        <authorList>
            <person name="Yoshida S."/>
        </authorList>
    </citation>
    <scope>NUCLEOTIDE SEQUENCE</scope>
    <source>
        <strain evidence="2">Okayama</strain>
    </source>
</reference>
<dbReference type="InterPro" id="IPR023473">
    <property type="entry name" value="AMMECR1"/>
</dbReference>
<dbReference type="InterPro" id="IPR002733">
    <property type="entry name" value="AMMECR1_domain"/>
</dbReference>
<feature type="domain" description="AMMECR1" evidence="1">
    <location>
        <begin position="122"/>
        <end position="178"/>
    </location>
</feature>
<dbReference type="OrthoDB" id="2001265at2759"/>
<accession>A0A830BW16</accession>
<dbReference type="PANTHER" id="PTHR13016:SF0">
    <property type="entry name" value="AMME SYNDROME CANDIDATE GENE 1 PROTEIN"/>
    <property type="match status" value="1"/>
</dbReference>
<keyword evidence="3" id="KW-1185">Reference proteome</keyword>
<dbReference type="PANTHER" id="PTHR13016">
    <property type="entry name" value="AMMECR1 HOMOLOG"/>
    <property type="match status" value="1"/>
</dbReference>
<sequence>MASRDGLGLSRRRRLLRRGVLGTPRARRLAHESRRVHQDLAPPLVHPEAEQGLLVQGIDGHPRLQATWRYPGGQLPHRQGRRRRAPSPIHIRVVDLDRDDVLHRQFGEGEGGLDQFYWEIYCSALQVGKHGIIIEFADPDYNTRRSATYLPEVAAHEGWTTIEAIDSLVRKAGYSSNHRELKGHEQLGMPSNTEASAIVYSLQIVYGYLHGGLKRTEKERI</sequence>
<dbReference type="Proteomes" id="UP000653305">
    <property type="component" value="Unassembled WGS sequence"/>
</dbReference>
<dbReference type="AlphaFoldDB" id="A0A830BW16"/>
<dbReference type="Pfam" id="PF01871">
    <property type="entry name" value="AMMECR1"/>
    <property type="match status" value="1"/>
</dbReference>